<keyword evidence="8" id="KW-1185">Reference proteome</keyword>
<dbReference type="InterPro" id="IPR001764">
    <property type="entry name" value="Glyco_hydro_3_N"/>
</dbReference>
<dbReference type="NCBIfam" id="NF003740">
    <property type="entry name" value="PRK05337.1"/>
    <property type="match status" value="1"/>
</dbReference>
<dbReference type="RefSeq" id="WP_183857608.1">
    <property type="nucleotide sequence ID" value="NZ_JACHOO010000007.1"/>
</dbReference>
<dbReference type="EMBL" id="JACHOO010000007">
    <property type="protein sequence ID" value="MBB5754142.1"/>
    <property type="molecule type" value="Genomic_DNA"/>
</dbReference>
<dbReference type="SUPFAM" id="SSF51445">
    <property type="entry name" value="(Trans)glycosidases"/>
    <property type="match status" value="1"/>
</dbReference>
<dbReference type="AlphaFoldDB" id="A0A7W9FNZ2"/>
<dbReference type="InterPro" id="IPR036962">
    <property type="entry name" value="Glyco_hydro_3_N_sf"/>
</dbReference>
<dbReference type="GO" id="GO:0009254">
    <property type="term" value="P:peptidoglycan turnover"/>
    <property type="evidence" value="ECO:0007669"/>
    <property type="project" value="TreeGrafter"/>
</dbReference>
<dbReference type="Pfam" id="PF00933">
    <property type="entry name" value="Glyco_hydro_3"/>
    <property type="match status" value="1"/>
</dbReference>
<reference evidence="7 8" key="1">
    <citation type="submission" date="2020-08" db="EMBL/GenBank/DDBJ databases">
        <title>Genomic Encyclopedia of Type Strains, Phase IV (KMG-IV): sequencing the most valuable type-strain genomes for metagenomic binning, comparative biology and taxonomic classification.</title>
        <authorList>
            <person name="Goeker M."/>
        </authorList>
    </citation>
    <scope>NUCLEOTIDE SEQUENCE [LARGE SCALE GENOMIC DNA]</scope>
    <source>
        <strain evidence="7 8">DSM 16268</strain>
    </source>
</reference>
<dbReference type="InterPro" id="IPR050226">
    <property type="entry name" value="NagZ_Beta-hexosaminidase"/>
</dbReference>
<keyword evidence="5 7" id="KW-0326">Glycosidase</keyword>
<evidence type="ECO:0000256" key="1">
    <source>
        <dbReference type="ARBA" id="ARBA00001231"/>
    </source>
</evidence>
<evidence type="ECO:0000256" key="3">
    <source>
        <dbReference type="ARBA" id="ARBA00012663"/>
    </source>
</evidence>
<feature type="domain" description="Glycoside hydrolase family 3 N-terminal" evidence="6">
    <location>
        <begin position="29"/>
        <end position="312"/>
    </location>
</feature>
<evidence type="ECO:0000256" key="4">
    <source>
        <dbReference type="ARBA" id="ARBA00022801"/>
    </source>
</evidence>
<comment type="similarity">
    <text evidence="2">Belongs to the glycosyl hydrolase 3 family.</text>
</comment>
<accession>A0A7W9FNZ2</accession>
<evidence type="ECO:0000313" key="8">
    <source>
        <dbReference type="Proteomes" id="UP000523821"/>
    </source>
</evidence>
<evidence type="ECO:0000256" key="2">
    <source>
        <dbReference type="ARBA" id="ARBA00005336"/>
    </source>
</evidence>
<gene>
    <name evidence="7" type="ORF">GGQ63_003223</name>
</gene>
<dbReference type="PANTHER" id="PTHR30480:SF13">
    <property type="entry name" value="BETA-HEXOSAMINIDASE"/>
    <property type="match status" value="1"/>
</dbReference>
<dbReference type="Proteomes" id="UP000523821">
    <property type="component" value="Unassembled WGS sequence"/>
</dbReference>
<proteinExistence type="inferred from homology"/>
<dbReference type="PANTHER" id="PTHR30480">
    <property type="entry name" value="BETA-HEXOSAMINIDASE-RELATED"/>
    <property type="match status" value="1"/>
</dbReference>
<evidence type="ECO:0000313" key="7">
    <source>
        <dbReference type="EMBL" id="MBB5754142.1"/>
    </source>
</evidence>
<comment type="catalytic activity">
    <reaction evidence="1">
        <text>Hydrolysis of terminal non-reducing N-acetyl-D-hexosamine residues in N-acetyl-beta-D-hexosaminides.</text>
        <dbReference type="EC" id="3.2.1.52"/>
    </reaction>
</comment>
<sequence>MAKAFISGCAGTALSEAEAAFFAAERPWGLILFKRNIGTAEEVCELVARFREAVDDPDAPVLIDQEGGRVQRLGPPLWPNRPAARAIGRLHAEDPAAARRFAWLHGRLIAADLHDLGITVDCLPVLDVATPETHRAIGDRAFSEDAAAVAFLGRAVAEGLAAGGVLPVVKHMPGHGRATVDSHLDLPVVAAPRDVLAVADFVPFRELADLPMAMTAHIVFRAIDPERPATTSAVVIEEVIRGAIGFDGLLMSDDLSMKALGGDYESRAAAVLAAGCDLVLHCNGVMEEMRAVAAAVPELAGRSAERAADARAARGPAQPLDRQADEAEYAVLAERGGFIRAV</sequence>
<keyword evidence="4 7" id="KW-0378">Hydrolase</keyword>
<dbReference type="InterPro" id="IPR017853">
    <property type="entry name" value="GH"/>
</dbReference>
<dbReference type="GO" id="GO:0004563">
    <property type="term" value="F:beta-N-acetylhexosaminidase activity"/>
    <property type="evidence" value="ECO:0007669"/>
    <property type="project" value="UniProtKB-EC"/>
</dbReference>
<organism evidence="7 8">
    <name type="scientific">Prosthecomicrobium pneumaticum</name>
    <dbReference type="NCBI Taxonomy" id="81895"/>
    <lineage>
        <taxon>Bacteria</taxon>
        <taxon>Pseudomonadati</taxon>
        <taxon>Pseudomonadota</taxon>
        <taxon>Alphaproteobacteria</taxon>
        <taxon>Hyphomicrobiales</taxon>
        <taxon>Kaistiaceae</taxon>
        <taxon>Prosthecomicrobium</taxon>
    </lineage>
</organism>
<dbReference type="Gene3D" id="3.20.20.300">
    <property type="entry name" value="Glycoside hydrolase, family 3, N-terminal domain"/>
    <property type="match status" value="1"/>
</dbReference>
<name>A0A7W9FNZ2_9HYPH</name>
<dbReference type="EC" id="3.2.1.52" evidence="3"/>
<dbReference type="GO" id="GO:0005975">
    <property type="term" value="P:carbohydrate metabolic process"/>
    <property type="evidence" value="ECO:0007669"/>
    <property type="project" value="InterPro"/>
</dbReference>
<protein>
    <recommendedName>
        <fullName evidence="3">beta-N-acetylhexosaminidase</fullName>
        <ecNumber evidence="3">3.2.1.52</ecNumber>
    </recommendedName>
</protein>
<comment type="caution">
    <text evidence="7">The sequence shown here is derived from an EMBL/GenBank/DDBJ whole genome shotgun (WGS) entry which is preliminary data.</text>
</comment>
<evidence type="ECO:0000259" key="6">
    <source>
        <dbReference type="Pfam" id="PF00933"/>
    </source>
</evidence>
<evidence type="ECO:0000256" key="5">
    <source>
        <dbReference type="ARBA" id="ARBA00023295"/>
    </source>
</evidence>